<dbReference type="InterPro" id="IPR021727">
    <property type="entry name" value="DUF3299"/>
</dbReference>
<feature type="compositionally biased region" description="Low complexity" evidence="1">
    <location>
        <begin position="35"/>
        <end position="51"/>
    </location>
</feature>
<evidence type="ECO:0000256" key="1">
    <source>
        <dbReference type="SAM" id="MobiDB-lite"/>
    </source>
</evidence>
<dbReference type="Gene3D" id="2.40.50.870">
    <property type="entry name" value="Protein of unknown function (DUF3299)"/>
    <property type="match status" value="1"/>
</dbReference>
<dbReference type="Pfam" id="PF11736">
    <property type="entry name" value="DUF3299"/>
    <property type="match status" value="1"/>
</dbReference>
<protein>
    <recommendedName>
        <fullName evidence="4">DUF3299 domain-containing protein</fullName>
    </recommendedName>
</protein>
<dbReference type="EMBL" id="SJPO01000001">
    <property type="protein sequence ID" value="TWT85290.1"/>
    <property type="molecule type" value="Genomic_DNA"/>
</dbReference>
<dbReference type="RefSeq" id="WP_146583566.1">
    <property type="nucleotide sequence ID" value="NZ_SJPO01000001.1"/>
</dbReference>
<proteinExistence type="predicted"/>
<dbReference type="Proteomes" id="UP000318478">
    <property type="component" value="Unassembled WGS sequence"/>
</dbReference>
<keyword evidence="3" id="KW-1185">Reference proteome</keyword>
<comment type="caution">
    <text evidence="2">The sequence shown here is derived from an EMBL/GenBank/DDBJ whole genome shotgun (WGS) entry which is preliminary data.</text>
</comment>
<dbReference type="OrthoDB" id="267771at2"/>
<evidence type="ECO:0008006" key="4">
    <source>
        <dbReference type="Google" id="ProtNLM"/>
    </source>
</evidence>
<sequence length="207" mass="21970">MPRLLATLCGLTGALLLSGCEPGADGSLPPLKTTADSLSDPAAAPQASDPPAETDAAADSAGRAQSESAEPRPSDPAPVARDPDRLIDQTFDDLAFDIEPDAAFFRSMLTPSIEALHGQRIRIRGYILPTAQKRGIKQFVLVRDNQECCFGPGAALYDCILVSMEPGESTEFSIRPVSVEGRLAVEEFPGPDGRPLAIYQMTGETVE</sequence>
<dbReference type="PROSITE" id="PS51257">
    <property type="entry name" value="PROKAR_LIPOPROTEIN"/>
    <property type="match status" value="1"/>
</dbReference>
<name>A0A5C5ZDQ3_9BACT</name>
<gene>
    <name evidence="2" type="ORF">Pla123a_00970</name>
</gene>
<feature type="region of interest" description="Disordered" evidence="1">
    <location>
        <begin position="22"/>
        <end position="83"/>
    </location>
</feature>
<evidence type="ECO:0000313" key="2">
    <source>
        <dbReference type="EMBL" id="TWT85290.1"/>
    </source>
</evidence>
<organism evidence="2 3">
    <name type="scientific">Posidoniimonas polymericola</name>
    <dbReference type="NCBI Taxonomy" id="2528002"/>
    <lineage>
        <taxon>Bacteria</taxon>
        <taxon>Pseudomonadati</taxon>
        <taxon>Planctomycetota</taxon>
        <taxon>Planctomycetia</taxon>
        <taxon>Pirellulales</taxon>
        <taxon>Lacipirellulaceae</taxon>
        <taxon>Posidoniimonas</taxon>
    </lineage>
</organism>
<dbReference type="AlphaFoldDB" id="A0A5C5ZDQ3"/>
<accession>A0A5C5ZDQ3</accession>
<reference evidence="2 3" key="1">
    <citation type="submission" date="2019-02" db="EMBL/GenBank/DDBJ databases">
        <title>Deep-cultivation of Planctomycetes and their phenomic and genomic characterization uncovers novel biology.</title>
        <authorList>
            <person name="Wiegand S."/>
            <person name="Jogler M."/>
            <person name="Boedeker C."/>
            <person name="Pinto D."/>
            <person name="Vollmers J."/>
            <person name="Rivas-Marin E."/>
            <person name="Kohn T."/>
            <person name="Peeters S.H."/>
            <person name="Heuer A."/>
            <person name="Rast P."/>
            <person name="Oberbeckmann S."/>
            <person name="Bunk B."/>
            <person name="Jeske O."/>
            <person name="Meyerdierks A."/>
            <person name="Storesund J.E."/>
            <person name="Kallscheuer N."/>
            <person name="Luecker S."/>
            <person name="Lage O.M."/>
            <person name="Pohl T."/>
            <person name="Merkel B.J."/>
            <person name="Hornburger P."/>
            <person name="Mueller R.-W."/>
            <person name="Bruemmer F."/>
            <person name="Labrenz M."/>
            <person name="Spormann A.M."/>
            <person name="Op Den Camp H."/>
            <person name="Overmann J."/>
            <person name="Amann R."/>
            <person name="Jetten M.S.M."/>
            <person name="Mascher T."/>
            <person name="Medema M.H."/>
            <person name="Devos D.P."/>
            <person name="Kaster A.-K."/>
            <person name="Ovreas L."/>
            <person name="Rohde M."/>
            <person name="Galperin M.Y."/>
            <person name="Jogler C."/>
        </authorList>
    </citation>
    <scope>NUCLEOTIDE SEQUENCE [LARGE SCALE GENOMIC DNA]</scope>
    <source>
        <strain evidence="2 3">Pla123a</strain>
    </source>
</reference>
<evidence type="ECO:0000313" key="3">
    <source>
        <dbReference type="Proteomes" id="UP000318478"/>
    </source>
</evidence>